<gene>
    <name evidence="1" type="ORF">CONPUDRAFT_165686</name>
</gene>
<dbReference type="KEGG" id="cput:CONPUDRAFT_165686"/>
<dbReference type="Proteomes" id="UP000053558">
    <property type="component" value="Unassembled WGS sequence"/>
</dbReference>
<keyword evidence="2" id="KW-1185">Reference proteome</keyword>
<reference evidence="2" key="1">
    <citation type="journal article" date="2012" name="Science">
        <title>The Paleozoic origin of enzymatic lignin decomposition reconstructed from 31 fungal genomes.</title>
        <authorList>
            <person name="Floudas D."/>
            <person name="Binder M."/>
            <person name="Riley R."/>
            <person name="Barry K."/>
            <person name="Blanchette R.A."/>
            <person name="Henrissat B."/>
            <person name="Martinez A.T."/>
            <person name="Otillar R."/>
            <person name="Spatafora J.W."/>
            <person name="Yadav J.S."/>
            <person name="Aerts A."/>
            <person name="Benoit I."/>
            <person name="Boyd A."/>
            <person name="Carlson A."/>
            <person name="Copeland A."/>
            <person name="Coutinho P.M."/>
            <person name="de Vries R.P."/>
            <person name="Ferreira P."/>
            <person name="Findley K."/>
            <person name="Foster B."/>
            <person name="Gaskell J."/>
            <person name="Glotzer D."/>
            <person name="Gorecki P."/>
            <person name="Heitman J."/>
            <person name="Hesse C."/>
            <person name="Hori C."/>
            <person name="Igarashi K."/>
            <person name="Jurgens J.A."/>
            <person name="Kallen N."/>
            <person name="Kersten P."/>
            <person name="Kohler A."/>
            <person name="Kuees U."/>
            <person name="Kumar T.K.A."/>
            <person name="Kuo A."/>
            <person name="LaButti K."/>
            <person name="Larrondo L.F."/>
            <person name="Lindquist E."/>
            <person name="Ling A."/>
            <person name="Lombard V."/>
            <person name="Lucas S."/>
            <person name="Lundell T."/>
            <person name="Martin R."/>
            <person name="McLaughlin D.J."/>
            <person name="Morgenstern I."/>
            <person name="Morin E."/>
            <person name="Murat C."/>
            <person name="Nagy L.G."/>
            <person name="Nolan M."/>
            <person name="Ohm R.A."/>
            <person name="Patyshakuliyeva A."/>
            <person name="Rokas A."/>
            <person name="Ruiz-Duenas F.J."/>
            <person name="Sabat G."/>
            <person name="Salamov A."/>
            <person name="Samejima M."/>
            <person name="Schmutz J."/>
            <person name="Slot J.C."/>
            <person name="St John F."/>
            <person name="Stenlid J."/>
            <person name="Sun H."/>
            <person name="Sun S."/>
            <person name="Syed K."/>
            <person name="Tsang A."/>
            <person name="Wiebenga A."/>
            <person name="Young D."/>
            <person name="Pisabarro A."/>
            <person name="Eastwood D.C."/>
            <person name="Martin F."/>
            <person name="Cullen D."/>
            <person name="Grigoriev I.V."/>
            <person name="Hibbett D.S."/>
        </authorList>
    </citation>
    <scope>NUCLEOTIDE SEQUENCE [LARGE SCALE GENOMIC DNA]</scope>
    <source>
        <strain evidence="2">RWD-64-598 SS2</strain>
    </source>
</reference>
<evidence type="ECO:0000313" key="1">
    <source>
        <dbReference type="EMBL" id="EIW81581.1"/>
    </source>
</evidence>
<organism evidence="1 2">
    <name type="scientific">Coniophora puteana (strain RWD-64-598)</name>
    <name type="common">Brown rot fungus</name>
    <dbReference type="NCBI Taxonomy" id="741705"/>
    <lineage>
        <taxon>Eukaryota</taxon>
        <taxon>Fungi</taxon>
        <taxon>Dikarya</taxon>
        <taxon>Basidiomycota</taxon>
        <taxon>Agaricomycotina</taxon>
        <taxon>Agaricomycetes</taxon>
        <taxon>Agaricomycetidae</taxon>
        <taxon>Boletales</taxon>
        <taxon>Coniophorineae</taxon>
        <taxon>Coniophoraceae</taxon>
        <taxon>Coniophora</taxon>
    </lineage>
</organism>
<accession>A0A5M3MSS4</accession>
<dbReference type="GeneID" id="19205365"/>
<comment type="caution">
    <text evidence="1">The sequence shown here is derived from an EMBL/GenBank/DDBJ whole genome shotgun (WGS) entry which is preliminary data.</text>
</comment>
<dbReference type="AlphaFoldDB" id="A0A5M3MSS4"/>
<protein>
    <submittedName>
        <fullName evidence="1">Uncharacterized protein</fullName>
    </submittedName>
</protein>
<dbReference type="EMBL" id="JH711578">
    <property type="protein sequence ID" value="EIW81581.1"/>
    <property type="molecule type" value="Genomic_DNA"/>
</dbReference>
<dbReference type="RefSeq" id="XP_007768889.1">
    <property type="nucleotide sequence ID" value="XM_007770699.1"/>
</dbReference>
<evidence type="ECO:0000313" key="2">
    <source>
        <dbReference type="Proteomes" id="UP000053558"/>
    </source>
</evidence>
<sequence>MRDAVGEKRPRSSFSMRWRLLSANTSASDLWLLHVGALLALVDLDVRRSSQTRLAGRPFGARGTVGEPRDGLLGLEPELVGLTQLTAVISSFTKSPSQYDYPDLRVNTLLSNRTSVF</sequence>
<proteinExistence type="predicted"/>
<name>A0A5M3MSS4_CONPW</name>